<keyword evidence="1" id="KW-1133">Transmembrane helix</keyword>
<sequence>MPVINQKITFKNGTFLAGITTLGILGTFSALFMAQNRLSFKTNVKNCYVDAPIIKATNDSFDIVNNSQSLIYMTETFDYSSNSQPLIYTNDTF</sequence>
<name>A0AAV1Z7L8_9ARAC</name>
<organism evidence="2 3">
    <name type="scientific">Larinioides sclopetarius</name>
    <dbReference type="NCBI Taxonomy" id="280406"/>
    <lineage>
        <taxon>Eukaryota</taxon>
        <taxon>Metazoa</taxon>
        <taxon>Ecdysozoa</taxon>
        <taxon>Arthropoda</taxon>
        <taxon>Chelicerata</taxon>
        <taxon>Arachnida</taxon>
        <taxon>Araneae</taxon>
        <taxon>Araneomorphae</taxon>
        <taxon>Entelegynae</taxon>
        <taxon>Araneoidea</taxon>
        <taxon>Araneidae</taxon>
        <taxon>Larinioides</taxon>
    </lineage>
</organism>
<dbReference type="AlphaFoldDB" id="A0AAV1Z7L8"/>
<evidence type="ECO:0000313" key="3">
    <source>
        <dbReference type="Proteomes" id="UP001497382"/>
    </source>
</evidence>
<keyword evidence="1" id="KW-0812">Transmembrane</keyword>
<accession>A0AAV1Z7L8</accession>
<evidence type="ECO:0000313" key="2">
    <source>
        <dbReference type="EMBL" id="CAL1267514.1"/>
    </source>
</evidence>
<dbReference type="EMBL" id="CAXIEN010000029">
    <property type="protein sequence ID" value="CAL1267514.1"/>
    <property type="molecule type" value="Genomic_DNA"/>
</dbReference>
<proteinExistence type="predicted"/>
<protein>
    <submittedName>
        <fullName evidence="2">Uncharacterized protein</fullName>
    </submittedName>
</protein>
<evidence type="ECO:0000256" key="1">
    <source>
        <dbReference type="SAM" id="Phobius"/>
    </source>
</evidence>
<feature type="transmembrane region" description="Helical" evidence="1">
    <location>
        <begin position="15"/>
        <end position="34"/>
    </location>
</feature>
<reference evidence="2 3" key="1">
    <citation type="submission" date="2024-04" db="EMBL/GenBank/DDBJ databases">
        <authorList>
            <person name="Rising A."/>
            <person name="Reimegard J."/>
            <person name="Sonavane S."/>
            <person name="Akerstrom W."/>
            <person name="Nylinder S."/>
            <person name="Hedman E."/>
            <person name="Kallberg Y."/>
        </authorList>
    </citation>
    <scope>NUCLEOTIDE SEQUENCE [LARGE SCALE GENOMIC DNA]</scope>
</reference>
<gene>
    <name evidence="2" type="ORF">LARSCL_LOCUS3712</name>
</gene>
<keyword evidence="1" id="KW-0472">Membrane</keyword>
<comment type="caution">
    <text evidence="2">The sequence shown here is derived from an EMBL/GenBank/DDBJ whole genome shotgun (WGS) entry which is preliminary data.</text>
</comment>
<feature type="non-terminal residue" evidence="2">
    <location>
        <position position="93"/>
    </location>
</feature>
<keyword evidence="3" id="KW-1185">Reference proteome</keyword>
<dbReference type="Proteomes" id="UP001497382">
    <property type="component" value="Unassembled WGS sequence"/>
</dbReference>